<protein>
    <submittedName>
        <fullName evidence="2">Uncharacterized protein</fullName>
    </submittedName>
</protein>
<feature type="transmembrane region" description="Helical" evidence="1">
    <location>
        <begin position="5"/>
        <end position="20"/>
    </location>
</feature>
<dbReference type="AlphaFoldDB" id="A0A9E7SP21"/>
<name>A0A9E7SP21_THEAG</name>
<organism evidence="2 3">
    <name type="scientific">Thermococcus aggregans</name>
    <dbReference type="NCBI Taxonomy" id="110163"/>
    <lineage>
        <taxon>Archaea</taxon>
        <taxon>Methanobacteriati</taxon>
        <taxon>Methanobacteriota</taxon>
        <taxon>Thermococci</taxon>
        <taxon>Thermococcales</taxon>
        <taxon>Thermococcaceae</taxon>
        <taxon>Thermococcus</taxon>
    </lineage>
</organism>
<evidence type="ECO:0000313" key="2">
    <source>
        <dbReference type="EMBL" id="USS40377.1"/>
    </source>
</evidence>
<evidence type="ECO:0000256" key="1">
    <source>
        <dbReference type="SAM" id="Phobius"/>
    </source>
</evidence>
<dbReference type="RefSeq" id="WP_253304333.1">
    <property type="nucleotide sequence ID" value="NZ_CP099582.1"/>
</dbReference>
<sequence>MNPLYLVLSIFSILLAIYFNRSNQREIGLIAAGFAGGFAFLYAFEERYSAPLAFAGGFIATVLFELLRFRPIRKD</sequence>
<feature type="transmembrane region" description="Helical" evidence="1">
    <location>
        <begin position="27"/>
        <end position="44"/>
    </location>
</feature>
<accession>A0A9E7SP21</accession>
<keyword evidence="1" id="KW-1133">Transmembrane helix</keyword>
<keyword evidence="1" id="KW-0472">Membrane</keyword>
<gene>
    <name evidence="2" type="ORF">NF865_08700</name>
</gene>
<keyword evidence="3" id="KW-1185">Reference proteome</keyword>
<reference evidence="2" key="2">
    <citation type="submission" date="2022-06" db="EMBL/GenBank/DDBJ databases">
        <authorList>
            <person name="Park Y.-J."/>
        </authorList>
    </citation>
    <scope>NUCLEOTIDE SEQUENCE</scope>
    <source>
        <strain evidence="2">TY</strain>
    </source>
</reference>
<reference evidence="2" key="1">
    <citation type="journal article" date="1998" name="Int. J. Syst. Bacteriol. 48 Pt">
        <title>Thermococcus guaymasensis sp. nov. and Thermococcus aggregans sp. nov., two novel thermophilic archaea isolated from the Guaymas Basin hydrothermal vent site.</title>
        <authorList>
            <person name="Canganella F."/>
            <person name="Jones W.J."/>
            <person name="Gambacorta A."/>
            <person name="Antranikian G."/>
        </authorList>
    </citation>
    <scope>NUCLEOTIDE SEQUENCE</scope>
    <source>
        <strain evidence="2">TY</strain>
    </source>
</reference>
<proteinExistence type="predicted"/>
<dbReference type="Proteomes" id="UP001055732">
    <property type="component" value="Chromosome"/>
</dbReference>
<dbReference type="KEGG" id="tagg:NF865_08700"/>
<feature type="transmembrane region" description="Helical" evidence="1">
    <location>
        <begin position="50"/>
        <end position="67"/>
    </location>
</feature>
<evidence type="ECO:0000313" key="3">
    <source>
        <dbReference type="Proteomes" id="UP001055732"/>
    </source>
</evidence>
<dbReference type="EMBL" id="CP099582">
    <property type="protein sequence ID" value="USS40377.1"/>
    <property type="molecule type" value="Genomic_DNA"/>
</dbReference>
<keyword evidence="1" id="KW-0812">Transmembrane</keyword>